<evidence type="ECO:0000256" key="1">
    <source>
        <dbReference type="ARBA" id="ARBA00004651"/>
    </source>
</evidence>
<evidence type="ECO:0000256" key="3">
    <source>
        <dbReference type="ARBA" id="ARBA00022692"/>
    </source>
</evidence>
<keyword evidence="2" id="KW-1003">Cell membrane</keyword>
<dbReference type="AlphaFoldDB" id="A0A4R2M242"/>
<name>A0A4R2M242_RUBGE</name>
<evidence type="ECO:0000259" key="7">
    <source>
        <dbReference type="Pfam" id="PF09335"/>
    </source>
</evidence>
<dbReference type="Pfam" id="PF09335">
    <property type="entry name" value="VTT_dom"/>
    <property type="match status" value="1"/>
</dbReference>
<dbReference type="RefSeq" id="WP_132649363.1">
    <property type="nucleotide sequence ID" value="NZ_CP181386.1"/>
</dbReference>
<gene>
    <name evidence="8" type="ORF">EV684_11685</name>
</gene>
<feature type="transmembrane region" description="Helical" evidence="6">
    <location>
        <begin position="12"/>
        <end position="31"/>
    </location>
</feature>
<evidence type="ECO:0000256" key="2">
    <source>
        <dbReference type="ARBA" id="ARBA00022475"/>
    </source>
</evidence>
<evidence type="ECO:0000256" key="4">
    <source>
        <dbReference type="ARBA" id="ARBA00022989"/>
    </source>
</evidence>
<evidence type="ECO:0000256" key="6">
    <source>
        <dbReference type="SAM" id="Phobius"/>
    </source>
</evidence>
<evidence type="ECO:0000313" key="8">
    <source>
        <dbReference type="EMBL" id="TCO98824.1"/>
    </source>
</evidence>
<comment type="caution">
    <text evidence="8">The sequence shown here is derived from an EMBL/GenBank/DDBJ whole genome shotgun (WGS) entry which is preliminary data.</text>
</comment>
<proteinExistence type="predicted"/>
<feature type="transmembrane region" description="Helical" evidence="6">
    <location>
        <begin position="51"/>
        <end position="71"/>
    </location>
</feature>
<feature type="domain" description="VTT" evidence="7">
    <location>
        <begin position="30"/>
        <end position="159"/>
    </location>
</feature>
<dbReference type="PANTHER" id="PTHR42709">
    <property type="entry name" value="ALKALINE PHOSPHATASE LIKE PROTEIN"/>
    <property type="match status" value="1"/>
</dbReference>
<keyword evidence="4 6" id="KW-1133">Transmembrane helix</keyword>
<dbReference type="GO" id="GO:0005886">
    <property type="term" value="C:plasma membrane"/>
    <property type="evidence" value="ECO:0007669"/>
    <property type="project" value="UniProtKB-SubCell"/>
</dbReference>
<sequence length="196" mass="21506">MADWITGFIETHGYWAIAALMALENVLPPIPSELIMPFAGFHAARGTLDPALVVAAGAAGSLAGTLPWYWLGQRLGQRRLEHLAERHGRWLTVSRDEVERATRWFERHDARAVFGGRLVPAVRSVISAPAGVARMALPRFLLWSTAGTLIWCSALAGAGFTLGERHEAAARWIGPVSEAIVVAALAAWLWRVLRRR</sequence>
<reference evidence="8 9" key="1">
    <citation type="submission" date="2019-03" db="EMBL/GenBank/DDBJ databases">
        <title>Genomic Encyclopedia of Type Strains, Phase IV (KMG-IV): sequencing the most valuable type-strain genomes for metagenomic binning, comparative biology and taxonomic classification.</title>
        <authorList>
            <person name="Goeker M."/>
        </authorList>
    </citation>
    <scope>NUCLEOTIDE SEQUENCE [LARGE SCALE GENOMIC DNA]</scope>
    <source>
        <strain evidence="8 9">DSM 1709</strain>
    </source>
</reference>
<feature type="transmembrane region" description="Helical" evidence="6">
    <location>
        <begin position="140"/>
        <end position="160"/>
    </location>
</feature>
<keyword evidence="3 6" id="KW-0812">Transmembrane</keyword>
<dbReference type="GeneID" id="99682677"/>
<accession>A0A4R2M242</accession>
<comment type="subcellular location">
    <subcellularLocation>
        <location evidence="1">Cell membrane</location>
        <topology evidence="1">Multi-pass membrane protein</topology>
    </subcellularLocation>
</comment>
<dbReference type="OrthoDB" id="9813426at2"/>
<keyword evidence="5 6" id="KW-0472">Membrane</keyword>
<evidence type="ECO:0000313" key="9">
    <source>
        <dbReference type="Proteomes" id="UP000295106"/>
    </source>
</evidence>
<evidence type="ECO:0000256" key="5">
    <source>
        <dbReference type="ARBA" id="ARBA00023136"/>
    </source>
</evidence>
<feature type="transmembrane region" description="Helical" evidence="6">
    <location>
        <begin position="172"/>
        <end position="193"/>
    </location>
</feature>
<dbReference type="Proteomes" id="UP000295106">
    <property type="component" value="Unassembled WGS sequence"/>
</dbReference>
<dbReference type="EMBL" id="SLXD01000016">
    <property type="protein sequence ID" value="TCO98824.1"/>
    <property type="molecule type" value="Genomic_DNA"/>
</dbReference>
<organism evidence="8 9">
    <name type="scientific">Rubrivivax gelatinosus</name>
    <name type="common">Rhodocyclus gelatinosus</name>
    <name type="synonym">Rhodopseudomonas gelatinosa</name>
    <dbReference type="NCBI Taxonomy" id="28068"/>
    <lineage>
        <taxon>Bacteria</taxon>
        <taxon>Pseudomonadati</taxon>
        <taxon>Pseudomonadota</taxon>
        <taxon>Betaproteobacteria</taxon>
        <taxon>Burkholderiales</taxon>
        <taxon>Sphaerotilaceae</taxon>
        <taxon>Rubrivivax</taxon>
    </lineage>
</organism>
<protein>
    <submittedName>
        <fullName evidence="8">Membrane protein DedA with SNARE-associated domain</fullName>
    </submittedName>
</protein>
<dbReference type="InterPro" id="IPR051311">
    <property type="entry name" value="DedA_domain"/>
</dbReference>
<dbReference type="InterPro" id="IPR032816">
    <property type="entry name" value="VTT_dom"/>
</dbReference>
<dbReference type="PANTHER" id="PTHR42709:SF6">
    <property type="entry name" value="UNDECAPRENYL PHOSPHATE TRANSPORTER A"/>
    <property type="match status" value="1"/>
</dbReference>